<protein>
    <recommendedName>
        <fullName evidence="8">GRIP domain-containing protein</fullName>
    </recommendedName>
</protein>
<evidence type="ECO:0000256" key="3">
    <source>
        <dbReference type="ARBA" id="ARBA00022490"/>
    </source>
</evidence>
<dbReference type="PROSITE" id="PS50913">
    <property type="entry name" value="GRIP"/>
    <property type="match status" value="1"/>
</dbReference>
<dbReference type="SMART" id="SM00755">
    <property type="entry name" value="Grip"/>
    <property type="match status" value="1"/>
</dbReference>
<evidence type="ECO:0000256" key="2">
    <source>
        <dbReference type="ARBA" id="ARBA00004496"/>
    </source>
</evidence>
<dbReference type="InterPro" id="IPR051952">
    <property type="entry name" value="Golgi-autophagy_related"/>
</dbReference>
<dbReference type="AlphaFoldDB" id="A0A0W8DJD8"/>
<dbReference type="InterPro" id="IPR000237">
    <property type="entry name" value="GRIP_dom"/>
</dbReference>
<dbReference type="PANTHER" id="PTHR23157:SF25">
    <property type="entry name" value="GRIP AND COILED-COIL DOMAIN-CONTAINING PROTEIN 1"/>
    <property type="match status" value="1"/>
</dbReference>
<comment type="subcellular location">
    <subcellularLocation>
        <location evidence="2">Cytoplasm</location>
    </subcellularLocation>
    <subcellularLocation>
        <location evidence="1">Endomembrane system</location>
        <topology evidence="1">Peripheral membrane protein</topology>
    </subcellularLocation>
</comment>
<dbReference type="Proteomes" id="UP000054636">
    <property type="component" value="Unassembled WGS sequence"/>
</dbReference>
<proteinExistence type="predicted"/>
<feature type="region of interest" description="Disordered" evidence="7">
    <location>
        <begin position="1"/>
        <end position="26"/>
    </location>
</feature>
<feature type="coiled-coil region" evidence="6">
    <location>
        <begin position="39"/>
        <end position="161"/>
    </location>
</feature>
<evidence type="ECO:0000259" key="8">
    <source>
        <dbReference type="PROSITE" id="PS50913"/>
    </source>
</evidence>
<dbReference type="Pfam" id="PF01465">
    <property type="entry name" value="GRIP"/>
    <property type="match status" value="1"/>
</dbReference>
<dbReference type="GO" id="GO:0005794">
    <property type="term" value="C:Golgi apparatus"/>
    <property type="evidence" value="ECO:0007669"/>
    <property type="project" value="TreeGrafter"/>
</dbReference>
<gene>
    <name evidence="9" type="ORF">AM588_10006701</name>
</gene>
<evidence type="ECO:0000256" key="7">
    <source>
        <dbReference type="SAM" id="MobiDB-lite"/>
    </source>
</evidence>
<evidence type="ECO:0000256" key="5">
    <source>
        <dbReference type="ARBA" id="ARBA00023136"/>
    </source>
</evidence>
<feature type="domain" description="GRIP" evidence="8">
    <location>
        <begin position="199"/>
        <end position="249"/>
    </location>
</feature>
<reference evidence="9 10" key="1">
    <citation type="submission" date="2015-11" db="EMBL/GenBank/DDBJ databases">
        <title>Genomes and virulence difference between two physiological races of Phytophthora nicotianae.</title>
        <authorList>
            <person name="Liu H."/>
            <person name="Ma X."/>
            <person name="Yu H."/>
            <person name="Fang D."/>
            <person name="Li Y."/>
            <person name="Wang X."/>
            <person name="Wang W."/>
            <person name="Dong Y."/>
            <person name="Xiao B."/>
        </authorList>
    </citation>
    <scope>NUCLEOTIDE SEQUENCE [LARGE SCALE GENOMIC DNA]</scope>
    <source>
        <strain evidence="10">race 1</strain>
    </source>
</reference>
<dbReference type="FunFam" id="1.10.220.60:FF:000004">
    <property type="entry name" value="GG17233"/>
    <property type="match status" value="1"/>
</dbReference>
<keyword evidence="5" id="KW-0472">Membrane</keyword>
<evidence type="ECO:0000256" key="1">
    <source>
        <dbReference type="ARBA" id="ARBA00004184"/>
    </source>
</evidence>
<accession>A0A0W8DJD8</accession>
<evidence type="ECO:0000256" key="4">
    <source>
        <dbReference type="ARBA" id="ARBA00023054"/>
    </source>
</evidence>
<evidence type="ECO:0000313" key="10">
    <source>
        <dbReference type="Proteomes" id="UP000054636"/>
    </source>
</evidence>
<dbReference type="PANTHER" id="PTHR23157">
    <property type="entry name" value="GRIP AND COILED-COIL DOMAIN-CONTAINING PROTEIN 1"/>
    <property type="match status" value="1"/>
</dbReference>
<evidence type="ECO:0000256" key="6">
    <source>
        <dbReference type="SAM" id="Coils"/>
    </source>
</evidence>
<dbReference type="EMBL" id="LNFP01000158">
    <property type="protein sequence ID" value="KUF96490.1"/>
    <property type="molecule type" value="Genomic_DNA"/>
</dbReference>
<keyword evidence="4 6" id="KW-0175">Coiled coil</keyword>
<name>A0A0W8DJD8_PHYNI</name>
<comment type="caution">
    <text evidence="9">The sequence shown here is derived from an EMBL/GenBank/DDBJ whole genome shotgun (WGS) entry which is preliminary data.</text>
</comment>
<keyword evidence="3" id="KW-0963">Cytoplasm</keyword>
<organism evidence="9 10">
    <name type="scientific">Phytophthora nicotianae</name>
    <name type="common">Potato buckeye rot agent</name>
    <name type="synonym">Phytophthora parasitica</name>
    <dbReference type="NCBI Taxonomy" id="4792"/>
    <lineage>
        <taxon>Eukaryota</taxon>
        <taxon>Sar</taxon>
        <taxon>Stramenopiles</taxon>
        <taxon>Oomycota</taxon>
        <taxon>Peronosporomycetes</taxon>
        <taxon>Peronosporales</taxon>
        <taxon>Peronosporaceae</taxon>
        <taxon>Phytophthora</taxon>
    </lineage>
</organism>
<sequence length="260" mass="29770">MADPQVEEPEIPTQQQPSPPHSNGGADVVTQLRAWKERGARIEQLLAKKNAKMQEMEETESDWRRKFEKLMKDYEKLSGTMGETILAMEWRERYEQSVREKQELEKKMEELKLMTSGAFGNGSDNGNGDLQSLRQEFAQYRKRALNAVEQKEKELNDIQAQYHENGGGSSNASRTNSFKEVRVRRMSMESNSSLSGFETPNATKTNEYLKNIVYKYMASDQDEAKEHMEKAIATVLNFTPAEISAIQVQQCSLHSELLSY</sequence>
<evidence type="ECO:0000313" key="9">
    <source>
        <dbReference type="EMBL" id="KUF96490.1"/>
    </source>
</evidence>
<feature type="compositionally biased region" description="Acidic residues" evidence="7">
    <location>
        <begin position="1"/>
        <end position="10"/>
    </location>
</feature>
<dbReference type="Gene3D" id="1.10.220.60">
    <property type="entry name" value="GRIP domain"/>
    <property type="match status" value="1"/>
</dbReference>